<dbReference type="GO" id="GO:0005829">
    <property type="term" value="C:cytosol"/>
    <property type="evidence" value="ECO:0007669"/>
    <property type="project" value="UniProtKB-SubCell"/>
</dbReference>
<dbReference type="PANTHER" id="PTHR34773">
    <property type="entry name" value="FLAGELLAR SECRETION CHAPERONE FLIS"/>
    <property type="match status" value="1"/>
</dbReference>
<dbReference type="RefSeq" id="WP_001149509.1">
    <property type="nucleotide sequence ID" value="NZ_AP022877.1"/>
</dbReference>
<keyword evidence="6" id="KW-0969">Cilium</keyword>
<dbReference type="Gene3D" id="1.20.120.340">
    <property type="entry name" value="Flagellar protein FliS"/>
    <property type="match status" value="1"/>
</dbReference>
<evidence type="ECO:0000256" key="2">
    <source>
        <dbReference type="ARBA" id="ARBA00008787"/>
    </source>
</evidence>
<dbReference type="Pfam" id="PF02561">
    <property type="entry name" value="FliS"/>
    <property type="match status" value="1"/>
</dbReference>
<organism evidence="6 7">
    <name type="scientific">Bacillus cereus</name>
    <dbReference type="NCBI Taxonomy" id="1396"/>
    <lineage>
        <taxon>Bacteria</taxon>
        <taxon>Bacillati</taxon>
        <taxon>Bacillota</taxon>
        <taxon>Bacilli</taxon>
        <taxon>Bacillales</taxon>
        <taxon>Bacillaceae</taxon>
        <taxon>Bacillus</taxon>
        <taxon>Bacillus cereus group</taxon>
    </lineage>
</organism>
<comment type="subcellular location">
    <subcellularLocation>
        <location evidence="1">Cytoplasm</location>
        <location evidence="1">Cytosol</location>
    </subcellularLocation>
</comment>
<sequence length="122" mass="14532">MQAWQRYMQNDIMTSNPIKNTIFIYERCIVEFRNLEELLHAFKLQEGDALLEKLERIFEELKLQLNPEITKDLYDSLYGLYDWISIQIQTMKVTREAKDIDAIVKVLQDLIDGYRGALENEQ</sequence>
<dbReference type="Proteomes" id="UP001163707">
    <property type="component" value="Chromosome"/>
</dbReference>
<name>A0A068NC15_BACCE</name>
<keyword evidence="4" id="KW-1005">Bacterial flagellum biogenesis</keyword>
<dbReference type="SUPFAM" id="SSF101116">
    <property type="entry name" value="Flagellar export chaperone FliS"/>
    <property type="match status" value="1"/>
</dbReference>
<keyword evidence="5" id="KW-0143">Chaperone</keyword>
<comment type="similarity">
    <text evidence="2">Belongs to the FliS family.</text>
</comment>
<dbReference type="GO" id="GO:0071973">
    <property type="term" value="P:bacterial-type flagellum-dependent cell motility"/>
    <property type="evidence" value="ECO:0007669"/>
    <property type="project" value="TreeGrafter"/>
</dbReference>
<gene>
    <name evidence="6" type="ORF">OK229_18020</name>
</gene>
<keyword evidence="6" id="KW-0282">Flagellum</keyword>
<dbReference type="OMA" id="SSQIQMM"/>
<dbReference type="eggNOG" id="COG1516">
    <property type="taxonomic scope" value="Bacteria"/>
</dbReference>
<dbReference type="InterPro" id="IPR003713">
    <property type="entry name" value="FliS"/>
</dbReference>
<dbReference type="AlphaFoldDB" id="A0A068NC15"/>
<dbReference type="GO" id="GO:0044780">
    <property type="term" value="P:bacterial-type flagellum assembly"/>
    <property type="evidence" value="ECO:0007669"/>
    <property type="project" value="InterPro"/>
</dbReference>
<keyword evidence="6" id="KW-0966">Cell projection</keyword>
<keyword evidence="3" id="KW-0963">Cytoplasm</keyword>
<proteinExistence type="inferred from homology"/>
<evidence type="ECO:0000256" key="1">
    <source>
        <dbReference type="ARBA" id="ARBA00004514"/>
    </source>
</evidence>
<dbReference type="PANTHER" id="PTHR34773:SF1">
    <property type="entry name" value="FLAGELLAR SECRETION CHAPERONE FLIS"/>
    <property type="match status" value="1"/>
</dbReference>
<evidence type="ECO:0000256" key="3">
    <source>
        <dbReference type="ARBA" id="ARBA00022490"/>
    </source>
</evidence>
<evidence type="ECO:0000313" key="7">
    <source>
        <dbReference type="Proteomes" id="UP001163707"/>
    </source>
</evidence>
<dbReference type="EMBL" id="CP109872">
    <property type="protein sequence ID" value="UYW67669.1"/>
    <property type="molecule type" value="Genomic_DNA"/>
</dbReference>
<evidence type="ECO:0000256" key="5">
    <source>
        <dbReference type="ARBA" id="ARBA00023186"/>
    </source>
</evidence>
<dbReference type="InterPro" id="IPR036584">
    <property type="entry name" value="FliS_sf"/>
</dbReference>
<evidence type="ECO:0000256" key="4">
    <source>
        <dbReference type="ARBA" id="ARBA00022795"/>
    </source>
</evidence>
<protein>
    <submittedName>
        <fullName evidence="6">Flagellar protein FliS</fullName>
    </submittedName>
</protein>
<reference evidence="6" key="1">
    <citation type="submission" date="2023-02" db="EMBL/GenBank/DDBJ databases">
        <title>Complete Genome Sequence of Bacillus cereus sensu lato isolate BC38B from pepper closely related to the Bacillus anthracis clade.</title>
        <authorList>
            <person name="Abdelli M."/>
            <person name="Cerar Kisek T."/>
            <person name="Falaise C."/>
            <person name="Cumont A."/>
            <person name="Giraud M."/>
            <person name="Chatoux J."/>
            <person name="Rogee S."/>
            <person name="Dadvisard M."/>
            <person name="Larigauderie G."/>
            <person name="Raynaud F."/>
            <person name="Godic Torkar K."/>
            <person name="Ramisse V."/>
        </authorList>
    </citation>
    <scope>NUCLEOTIDE SEQUENCE</scope>
    <source>
        <strain evidence="6">BC38B</strain>
    </source>
</reference>
<evidence type="ECO:0000313" key="6">
    <source>
        <dbReference type="EMBL" id="UYW67669.1"/>
    </source>
</evidence>
<accession>A0A068NC15</accession>
<dbReference type="KEGG" id="bcef:BcrFT9_01385"/>